<name>H2AVU5_KAZAF</name>
<feature type="domain" description="Trs120/TRAPPC9 N-terminal" evidence="3">
    <location>
        <begin position="8"/>
        <end position="319"/>
    </location>
</feature>
<sequence length="1250" mass="142166">MKSLARYSSFVSPCRIHTLVVPIGKWKRKDFNEAVSKLNEFNEVRLLDITPFDSPLFTPQGFPQGRLFFDFNIQGHNDSLDLFLYDFEPFRKTFIVIGLVNDSSNATKNFEVLKEKYSTIISHNLIYTSDIGSINELNVFVSDLNASSNIETIICDIGKSFLESLSHYYSSYKHVTLRSPGSVGGNTILKASLTKHSARHIYTRSPSTNNASTMSSKRLSSIEMATNNIKRATSMKLASSLSTSDSRAQQRAKGRQMKILGNFQLLAGRYTDALETFTESVVILHKIRDYLWLGSAFDGIAICFILLSYLEIPFQIPEIVDSLCPIEITNSPSESNTPRNSVSLSQFQSPRSSINFSPNSFTADSENVNLPILIKSISEKVLYYYDLSLPHNSEYAPQVVYANCLVKILTFMVSCSASDTLSSEVLTTIVHGTLVKPDLTIGNIENALFLREEIYSFSNRIFDLQLKNMDAEAQCTIYITLALVYKSLGFERKEAFVLRLLLVSLVANEENLYRYSDFKELFSTILTLYKIKEYKPKDAKASVSNQSWILLQKNVLQVCLKVAEKAGNERYITKISVMLLSQYAHTLNSIEQKSIFKKYIRPSIVNGRIDSYWDPYILRGISLRRLEFDQPGTTSATIPVESEIQNTKNQNKSFDDSKVFNPFKKQNDNSITHTSDLESMNNTFLIGDRAEIIFVVQNPFKFEVEISQVQLCGSISEFCEFREEPYISHENPFKINPESIVSITLPLTFRKATHQEYITSDSVSFSLYGLSFTEYKCAPYERENLKYIENQQNEQFKYGATIIKILPEQPHIEILNSSSFVPISLMILDGTKTTYPVMIHNKSLNCAVDYLNFKTVTNIELSMKSDYWKNVRADDLFSLEKKLQWLENSAIQIMDCPKRLGPNETFEVELEIDTSGIPLDFNSFDLVIEYGMTSKDNSRLYAKECRVTFDVTLTKTIEVSSVDVIPVNETMVQENGGPTWLKYIHKSLAADKSLHYFDFALFLIDVRNSCLNAVSLEIQFSDYKSVISNIESNHSSRVIVPVKKISYLTKDLAKMPVPTITKGRQFIQSGLKKNQEIEMRESFWCTEYILENLKCTWVPFDRSSMVGSVSFRKFFRIFDSKMVSILYQGSASYNILTSTESHENKVGDRINIKAVITPSSPKKIVKEDSLIVTLTIFDKLTLKLLSKSNKRILYNGSLMDYIDPNITSKVSFELLVLERGHYEICVALSRMQDPDHIVPANSNPVSLLVS</sequence>
<dbReference type="Proteomes" id="UP000005220">
    <property type="component" value="Chromosome 5"/>
</dbReference>
<dbReference type="PANTHER" id="PTHR21512:SF5">
    <property type="entry name" value="TRAFFICKING PROTEIN PARTICLE COMPLEX SUBUNIT 9"/>
    <property type="match status" value="1"/>
</dbReference>
<evidence type="ECO:0000259" key="6">
    <source>
        <dbReference type="Pfam" id="PF26282"/>
    </source>
</evidence>
<reference evidence="8 9" key="1">
    <citation type="journal article" date="2011" name="Proc. Natl. Acad. Sci. U.S.A.">
        <title>Evolutionary erosion of yeast sex chromosomes by mating-type switching accidents.</title>
        <authorList>
            <person name="Gordon J.L."/>
            <person name="Armisen D."/>
            <person name="Proux-Wera E."/>
            <person name="Oheigeartaigh S.S."/>
            <person name="Byrne K.P."/>
            <person name="Wolfe K.H."/>
        </authorList>
    </citation>
    <scope>NUCLEOTIDE SEQUENCE [LARGE SCALE GENOMIC DNA]</scope>
    <source>
        <strain evidence="9">ATCC 22294 / BCRC 22015 / CBS 2517 / CECT 1963 / NBRC 1671 / NRRL Y-8276</strain>
    </source>
</reference>
<feature type="domain" description="Trs120/TRAPPC9 fourth Ig-like" evidence="7">
    <location>
        <begin position="1139"/>
        <end position="1249"/>
    </location>
</feature>
<dbReference type="GO" id="GO:0005769">
    <property type="term" value="C:early endosome"/>
    <property type="evidence" value="ECO:0007669"/>
    <property type="project" value="EnsemblFungi"/>
</dbReference>
<evidence type="ECO:0000256" key="2">
    <source>
        <dbReference type="ARBA" id="ARBA00023034"/>
    </source>
</evidence>
<dbReference type="GeneID" id="13883311"/>
<dbReference type="FunCoup" id="H2AVU5">
    <property type="interactions" value="47"/>
</dbReference>
<dbReference type="RefSeq" id="XP_003957630.1">
    <property type="nucleotide sequence ID" value="XM_003957581.1"/>
</dbReference>
<evidence type="ECO:0000259" key="5">
    <source>
        <dbReference type="Pfam" id="PF26254"/>
    </source>
</evidence>
<evidence type="ECO:0000313" key="9">
    <source>
        <dbReference type="Proteomes" id="UP000005220"/>
    </source>
</evidence>
<dbReference type="Pfam" id="PF26251">
    <property type="entry name" value="TPR_TRAPPC9-Trs120"/>
    <property type="match status" value="1"/>
</dbReference>
<organism evidence="8 9">
    <name type="scientific">Kazachstania africana (strain ATCC 22294 / BCRC 22015 / CBS 2517 / CECT 1963 / NBRC 1671 / NRRL Y-8276)</name>
    <name type="common">Yeast</name>
    <name type="synonym">Kluyveromyces africanus</name>
    <dbReference type="NCBI Taxonomy" id="1071382"/>
    <lineage>
        <taxon>Eukaryota</taxon>
        <taxon>Fungi</taxon>
        <taxon>Dikarya</taxon>
        <taxon>Ascomycota</taxon>
        <taxon>Saccharomycotina</taxon>
        <taxon>Saccharomycetes</taxon>
        <taxon>Saccharomycetales</taxon>
        <taxon>Saccharomycetaceae</taxon>
        <taxon>Kazachstania</taxon>
    </lineage>
</organism>
<gene>
    <name evidence="8" type="primary">KAFR0E03430</name>
    <name evidence="8" type="ORF">KAFR_0E03430</name>
</gene>
<dbReference type="EMBL" id="HE650825">
    <property type="protein sequence ID" value="CCF58495.1"/>
    <property type="molecule type" value="Genomic_DNA"/>
</dbReference>
<evidence type="ECO:0000259" key="7">
    <source>
        <dbReference type="Pfam" id="PF26283"/>
    </source>
</evidence>
<feature type="domain" description="Trs120/TRAPPC9 third Ig-like" evidence="6">
    <location>
        <begin position="957"/>
        <end position="1127"/>
    </location>
</feature>
<dbReference type="GO" id="GO:0034498">
    <property type="term" value="P:early endosome to Golgi transport"/>
    <property type="evidence" value="ECO:0007669"/>
    <property type="project" value="EnsemblFungi"/>
</dbReference>
<evidence type="ECO:0000259" key="4">
    <source>
        <dbReference type="Pfam" id="PF26251"/>
    </source>
</evidence>
<dbReference type="Pfam" id="PF26280">
    <property type="entry name" value="Ig_TRAPPC9-Trs120_2nd"/>
    <property type="match status" value="1"/>
</dbReference>
<dbReference type="GO" id="GO:0006891">
    <property type="term" value="P:intra-Golgi vesicle-mediated transport"/>
    <property type="evidence" value="ECO:0007669"/>
    <property type="project" value="EnsemblFungi"/>
</dbReference>
<feature type="domain" description="Trs120/TRAPPC9 TPR region" evidence="4">
    <location>
        <begin position="370"/>
        <end position="609"/>
    </location>
</feature>
<keyword evidence="9" id="KW-1185">Reference proteome</keyword>
<dbReference type="HOGENOM" id="CLU_002231_0_0_1"/>
<dbReference type="Pfam" id="PF26282">
    <property type="entry name" value="Ig_TRAPPC9-Trs120_3rd"/>
    <property type="match status" value="1"/>
</dbReference>
<evidence type="ECO:0000256" key="1">
    <source>
        <dbReference type="ARBA" id="ARBA00004555"/>
    </source>
</evidence>
<dbReference type="KEGG" id="kaf:KAFR_0E03430"/>
<dbReference type="InterPro" id="IPR013935">
    <property type="entry name" value="Trs120_TRAPPC9"/>
</dbReference>
<dbReference type="InterPro" id="IPR058563">
    <property type="entry name" value="Trs120_TRAPPC9_N"/>
</dbReference>
<dbReference type="OrthoDB" id="27962at2759"/>
<dbReference type="Pfam" id="PF26283">
    <property type="entry name" value="Ig_TRAPPC9-Trs120_4th"/>
    <property type="match status" value="1"/>
</dbReference>
<dbReference type="PANTHER" id="PTHR21512">
    <property type="entry name" value="TRAFFICKING PROTEIN PARTICLE COMPLEX SUBUNIT 9"/>
    <property type="match status" value="1"/>
</dbReference>
<comment type="subcellular location">
    <subcellularLocation>
        <location evidence="1">Golgi apparatus</location>
    </subcellularLocation>
</comment>
<feature type="domain" description="Trs120/TRAPPC9 first Ig-like" evidence="5">
    <location>
        <begin position="642"/>
        <end position="723"/>
    </location>
</feature>
<dbReference type="InterPro" id="IPR058564">
    <property type="entry name" value="TPR_TRAPPC9_Trs120"/>
</dbReference>
<dbReference type="STRING" id="1071382.H2AVU5"/>
<dbReference type="InterPro" id="IPR058567">
    <property type="entry name" value="Ig_TRAPPC9_Trs120_3rd"/>
</dbReference>
<accession>H2AVU5</accession>
<dbReference type="GO" id="GO:0005829">
    <property type="term" value="C:cytosol"/>
    <property type="evidence" value="ECO:0007669"/>
    <property type="project" value="GOC"/>
</dbReference>
<dbReference type="Pfam" id="PF08626">
    <property type="entry name" value="TRAPPC9-Trs120"/>
    <property type="match status" value="1"/>
</dbReference>
<dbReference type="Pfam" id="PF26254">
    <property type="entry name" value="Ig_TRAPPC9-Trs120_1st"/>
    <property type="match status" value="1"/>
</dbReference>
<evidence type="ECO:0000259" key="3">
    <source>
        <dbReference type="Pfam" id="PF08626"/>
    </source>
</evidence>
<dbReference type="GO" id="GO:0005802">
    <property type="term" value="C:trans-Golgi network"/>
    <property type="evidence" value="ECO:0007669"/>
    <property type="project" value="EnsemblFungi"/>
</dbReference>
<dbReference type="GO" id="GO:0005085">
    <property type="term" value="F:guanyl-nucleotide exchange factor activity"/>
    <property type="evidence" value="ECO:0007669"/>
    <property type="project" value="EnsemblFungi"/>
</dbReference>
<keyword evidence="2" id="KW-0333">Golgi apparatus</keyword>
<dbReference type="eggNOG" id="KOG1953">
    <property type="taxonomic scope" value="Eukaryota"/>
</dbReference>
<evidence type="ECO:0000313" key="8">
    <source>
        <dbReference type="EMBL" id="CCF58495.1"/>
    </source>
</evidence>
<dbReference type="GO" id="GO:1990071">
    <property type="term" value="C:TRAPPII protein complex"/>
    <property type="evidence" value="ECO:0007669"/>
    <property type="project" value="EnsemblFungi"/>
</dbReference>
<dbReference type="InParanoid" id="H2AVU5"/>
<protein>
    <submittedName>
        <fullName evidence="8">Uncharacterized protein</fullName>
    </submittedName>
</protein>
<dbReference type="InterPro" id="IPR058568">
    <property type="entry name" value="Ig_TRAPPC9_Trs120_4th"/>
</dbReference>
<dbReference type="InterPro" id="IPR058565">
    <property type="entry name" value="Ig_TRAPPC9_Trs120_1st"/>
</dbReference>
<dbReference type="AlphaFoldDB" id="H2AVU5"/>
<proteinExistence type="predicted"/>